<feature type="compositionally biased region" description="Basic residues" evidence="2">
    <location>
        <begin position="196"/>
        <end position="208"/>
    </location>
</feature>
<comment type="caution">
    <text evidence="3">The sequence shown here is derived from an EMBL/GenBank/DDBJ whole genome shotgun (WGS) entry which is preliminary data.</text>
</comment>
<evidence type="ECO:0000256" key="1">
    <source>
        <dbReference type="SAM" id="Coils"/>
    </source>
</evidence>
<feature type="region of interest" description="Disordered" evidence="2">
    <location>
        <begin position="1"/>
        <end position="76"/>
    </location>
</feature>
<feature type="region of interest" description="Disordered" evidence="2">
    <location>
        <begin position="131"/>
        <end position="163"/>
    </location>
</feature>
<proteinExistence type="predicted"/>
<feature type="compositionally biased region" description="Polar residues" evidence="2">
    <location>
        <begin position="34"/>
        <end position="45"/>
    </location>
</feature>
<evidence type="ECO:0000313" key="4">
    <source>
        <dbReference type="Proteomes" id="UP001362899"/>
    </source>
</evidence>
<feature type="compositionally biased region" description="Polar residues" evidence="2">
    <location>
        <begin position="56"/>
        <end position="65"/>
    </location>
</feature>
<feature type="compositionally biased region" description="Basic residues" evidence="2">
    <location>
        <begin position="1"/>
        <end position="11"/>
    </location>
</feature>
<protein>
    <submittedName>
        <fullName evidence="3">Uncharacterized protein</fullName>
    </submittedName>
</protein>
<keyword evidence="4" id="KW-1185">Reference proteome</keyword>
<feature type="compositionally biased region" description="Polar residues" evidence="2">
    <location>
        <begin position="148"/>
        <end position="157"/>
    </location>
</feature>
<sequence length="509" mass="58974">MLKLPRDRKKGIPQEYASSFQDFGSSDSDENDQNVDSRNATTVAQDGSDYTRLPHNLTNESNDFNQPAEGYPRNEMYAAPNSNLMYNSQPTNQNGMGIAMSSNNYGHTYNYPNAYPVSTYRQMEYNPQAYYGHSPAQSNQLEVPPQPNSIALNSTYAPPTPSVSSISSVSSMANVQSVPNVPSAPSMRSMPSMHSGHNRQGTRNRTGHSMRSVPNMQRNPNMAVPMYQLPAPPIQPPMRGPPRIHEYRAQDVEVDIKEEESMQQMVPVAGPSSRIPDVNDYQLRDNRGPNYDYYQPMSEQWQVDNWDRMRYTQVQPEWALPLEEHPSEFFVNDTREVQLHSRSSREVLVRDNMSVRNLEKSRRNATAKNRYRAFENLFILLARETKNGPIPWGIIPKIMMYYNFVSDSRNSRNMQVHYSQNVNPRLRKLEDFHPEEREQYNLIMNEKLENFYSGVMEEFKKINRVEPRPELVREYTRHAILESKRKLNRSMAAARQLKEEMDAKRKNKK</sequence>
<keyword evidence="1" id="KW-0175">Coiled coil</keyword>
<organism evidence="3 4">
    <name type="scientific">Starmerella bacillaris</name>
    <name type="common">Yeast</name>
    <name type="synonym">Candida zemplinina</name>
    <dbReference type="NCBI Taxonomy" id="1247836"/>
    <lineage>
        <taxon>Eukaryota</taxon>
        <taxon>Fungi</taxon>
        <taxon>Dikarya</taxon>
        <taxon>Ascomycota</taxon>
        <taxon>Saccharomycotina</taxon>
        <taxon>Dipodascomycetes</taxon>
        <taxon>Dipodascales</taxon>
        <taxon>Trichomonascaceae</taxon>
        <taxon>Starmerella</taxon>
    </lineage>
</organism>
<feature type="coiled-coil region" evidence="1">
    <location>
        <begin position="480"/>
        <end position="507"/>
    </location>
</feature>
<dbReference type="EMBL" id="BTGC01000001">
    <property type="protein sequence ID" value="GMM49426.1"/>
    <property type="molecule type" value="Genomic_DNA"/>
</dbReference>
<evidence type="ECO:0000313" key="3">
    <source>
        <dbReference type="EMBL" id="GMM49426.1"/>
    </source>
</evidence>
<dbReference type="Proteomes" id="UP001362899">
    <property type="component" value="Unassembled WGS sequence"/>
</dbReference>
<evidence type="ECO:0000256" key="2">
    <source>
        <dbReference type="SAM" id="MobiDB-lite"/>
    </source>
</evidence>
<feature type="region of interest" description="Disordered" evidence="2">
    <location>
        <begin position="177"/>
        <end position="212"/>
    </location>
</feature>
<feature type="compositionally biased region" description="Low complexity" evidence="2">
    <location>
        <begin position="177"/>
        <end position="195"/>
    </location>
</feature>
<name>A0AAV5RCX9_STABA</name>
<gene>
    <name evidence="3" type="ORF">DASB73_003840</name>
</gene>
<reference evidence="3 4" key="1">
    <citation type="journal article" date="2023" name="Elife">
        <title>Identification of key yeast species and microbe-microbe interactions impacting larval growth of Drosophila in the wild.</title>
        <authorList>
            <person name="Mure A."/>
            <person name="Sugiura Y."/>
            <person name="Maeda R."/>
            <person name="Honda K."/>
            <person name="Sakurai N."/>
            <person name="Takahashi Y."/>
            <person name="Watada M."/>
            <person name="Katoh T."/>
            <person name="Gotoh A."/>
            <person name="Gotoh Y."/>
            <person name="Taniguchi I."/>
            <person name="Nakamura K."/>
            <person name="Hayashi T."/>
            <person name="Katayama T."/>
            <person name="Uemura T."/>
            <person name="Hattori Y."/>
        </authorList>
    </citation>
    <scope>NUCLEOTIDE SEQUENCE [LARGE SCALE GENOMIC DNA]</scope>
    <source>
        <strain evidence="3 4">SB-73</strain>
    </source>
</reference>
<dbReference type="AlphaFoldDB" id="A0AAV5RCX9"/>
<accession>A0AAV5RCX9</accession>